<dbReference type="Proteomes" id="UP000272942">
    <property type="component" value="Unassembled WGS sequence"/>
</dbReference>
<reference evidence="3" key="1">
    <citation type="submission" date="2016-06" db="UniProtKB">
        <authorList>
            <consortium name="WormBaseParasite"/>
        </authorList>
    </citation>
    <scope>IDENTIFICATION</scope>
</reference>
<evidence type="ECO:0000313" key="3">
    <source>
        <dbReference type="WBParaSite" id="ECPE_0000329201-mRNA-1"/>
    </source>
</evidence>
<protein>
    <submittedName>
        <fullName evidence="3">Mutator family transposase</fullName>
    </submittedName>
</protein>
<dbReference type="AlphaFoldDB" id="A0A183A8K4"/>
<proteinExistence type="predicted"/>
<organism evidence="3">
    <name type="scientific">Echinostoma caproni</name>
    <dbReference type="NCBI Taxonomy" id="27848"/>
    <lineage>
        <taxon>Eukaryota</taxon>
        <taxon>Metazoa</taxon>
        <taxon>Spiralia</taxon>
        <taxon>Lophotrochozoa</taxon>
        <taxon>Platyhelminthes</taxon>
        <taxon>Trematoda</taxon>
        <taxon>Digenea</taxon>
        <taxon>Plagiorchiida</taxon>
        <taxon>Echinostomata</taxon>
        <taxon>Echinostomatoidea</taxon>
        <taxon>Echinostomatidae</taxon>
        <taxon>Echinostoma</taxon>
    </lineage>
</organism>
<keyword evidence="2" id="KW-1185">Reference proteome</keyword>
<evidence type="ECO:0000313" key="1">
    <source>
        <dbReference type="EMBL" id="VDP69039.1"/>
    </source>
</evidence>
<evidence type="ECO:0000313" key="2">
    <source>
        <dbReference type="Proteomes" id="UP000272942"/>
    </source>
</evidence>
<sequence>MHRRDEVRSISKSIRAELRRPNSLYARVRLDNKGSRETWKALMHISGIKSSYRAPAAVDIDGLNESFINSGTALSALPN</sequence>
<dbReference type="WBParaSite" id="ECPE_0000329201-mRNA-1">
    <property type="protein sequence ID" value="ECPE_0000329201-mRNA-1"/>
    <property type="gene ID" value="ECPE_0000329201"/>
</dbReference>
<accession>A0A183A8K4</accession>
<gene>
    <name evidence="1" type="ORF">ECPE_LOCUS3289</name>
</gene>
<name>A0A183A8K4_9TREM</name>
<dbReference type="EMBL" id="UZAN01040265">
    <property type="protein sequence ID" value="VDP69039.1"/>
    <property type="molecule type" value="Genomic_DNA"/>
</dbReference>
<reference evidence="1 2" key="2">
    <citation type="submission" date="2018-11" db="EMBL/GenBank/DDBJ databases">
        <authorList>
            <consortium name="Pathogen Informatics"/>
        </authorList>
    </citation>
    <scope>NUCLEOTIDE SEQUENCE [LARGE SCALE GENOMIC DNA]</scope>
    <source>
        <strain evidence="1 2">Egypt</strain>
    </source>
</reference>